<comment type="caution">
    <text evidence="9">The sequence shown here is derived from an EMBL/GenBank/DDBJ whole genome shotgun (WGS) entry which is preliminary data.</text>
</comment>
<reference evidence="9 10" key="1">
    <citation type="submission" date="2018-05" db="EMBL/GenBank/DDBJ databases">
        <title>Spiribacter halobius sp. nov., a moderately halophilic bacterium isolated from marine solar saltern.</title>
        <authorList>
            <person name="Zheng W.-S."/>
            <person name="Lu D.-C."/>
            <person name="Du Z.-J."/>
        </authorList>
    </citation>
    <scope>NUCLEOTIDE SEQUENCE [LARGE SCALE GENOMIC DNA]</scope>
    <source>
        <strain evidence="9 10">E85</strain>
    </source>
</reference>
<dbReference type="FunFam" id="2.30.42.10:FF:000063">
    <property type="entry name" value="Peptidase, S41 family"/>
    <property type="match status" value="1"/>
</dbReference>
<evidence type="ECO:0000256" key="5">
    <source>
        <dbReference type="RuleBase" id="RU004404"/>
    </source>
</evidence>
<dbReference type="CDD" id="cd06782">
    <property type="entry name" value="cpPDZ_CPP-like"/>
    <property type="match status" value="1"/>
</dbReference>
<dbReference type="Gene3D" id="2.30.42.10">
    <property type="match status" value="1"/>
</dbReference>
<dbReference type="InterPro" id="IPR005151">
    <property type="entry name" value="Tail-specific_protease"/>
</dbReference>
<evidence type="ECO:0000313" key="9">
    <source>
        <dbReference type="EMBL" id="PWG63426.1"/>
    </source>
</evidence>
<feature type="chain" id="PRO_5015644484" evidence="7">
    <location>
        <begin position="29"/>
        <end position="430"/>
    </location>
</feature>
<dbReference type="SUPFAM" id="SSF52096">
    <property type="entry name" value="ClpP/crotonase"/>
    <property type="match status" value="1"/>
</dbReference>
<dbReference type="EMBL" id="QFFI01000011">
    <property type="protein sequence ID" value="PWG63426.1"/>
    <property type="molecule type" value="Genomic_DNA"/>
</dbReference>
<dbReference type="Proteomes" id="UP000245474">
    <property type="component" value="Unassembled WGS sequence"/>
</dbReference>
<accession>A0A2U2N2K2</accession>
<dbReference type="PANTHER" id="PTHR32060:SF30">
    <property type="entry name" value="CARBOXY-TERMINAL PROCESSING PROTEASE CTPA"/>
    <property type="match status" value="1"/>
</dbReference>
<feature type="signal peptide" evidence="7">
    <location>
        <begin position="1"/>
        <end position="28"/>
    </location>
</feature>
<dbReference type="RefSeq" id="WP_109678389.1">
    <property type="nucleotide sequence ID" value="NZ_CP086615.1"/>
</dbReference>
<sequence>MRFPKTLYALTASVLLGLLLATAQGVLAQREAGAELPLEDLRTFTEVFERIKRDYVGEVEDEQLIESAIRGMLEGLDPHSSYLDRSEYQDLQEGTRGEFGGLGIEVGMEDGFVEVIAPIDGTPADRAGIRAGDLIVRIDGQSVKGMSLQEAVTAMRGEPGTEIMLTILREGEDAPLEVTLERAVIQVESVRARMLDDGFGYLRISQFQSNTGVEALEALDRLQAETEGGLDGLVLDLRNNPGGVLDAAVEVADAFLSEGRIVYTEGRIERAEMSFSATPNDALNGAPLVVLVNGGSASASEIVAGALQDHRRAVIMGERTFGKGSVQTILPLRDGNAVKLTTARYYTPDGRSIQAEGIAPDVTIANVQVSRSESPGQGMRESDLPRHLRNENGEQSREEARAAEALAAEDYALAEALNLLKGLAILGRTE</sequence>
<dbReference type="GO" id="GO:0008236">
    <property type="term" value="F:serine-type peptidase activity"/>
    <property type="evidence" value="ECO:0007669"/>
    <property type="project" value="UniProtKB-KW"/>
</dbReference>
<dbReference type="Pfam" id="PF17820">
    <property type="entry name" value="PDZ_6"/>
    <property type="match status" value="1"/>
</dbReference>
<dbReference type="InterPro" id="IPR029045">
    <property type="entry name" value="ClpP/crotonase-like_dom_sf"/>
</dbReference>
<dbReference type="GO" id="GO:0007165">
    <property type="term" value="P:signal transduction"/>
    <property type="evidence" value="ECO:0007669"/>
    <property type="project" value="TreeGrafter"/>
</dbReference>
<dbReference type="Gene3D" id="3.30.750.44">
    <property type="match status" value="1"/>
</dbReference>
<evidence type="ECO:0000259" key="8">
    <source>
        <dbReference type="PROSITE" id="PS50106"/>
    </source>
</evidence>
<dbReference type="SMART" id="SM00245">
    <property type="entry name" value="TSPc"/>
    <property type="match status" value="1"/>
</dbReference>
<evidence type="ECO:0000256" key="7">
    <source>
        <dbReference type="SAM" id="SignalP"/>
    </source>
</evidence>
<dbReference type="Gene3D" id="3.90.226.10">
    <property type="entry name" value="2-enoyl-CoA Hydratase, Chain A, domain 1"/>
    <property type="match status" value="1"/>
</dbReference>
<dbReference type="GO" id="GO:0004175">
    <property type="term" value="F:endopeptidase activity"/>
    <property type="evidence" value="ECO:0007669"/>
    <property type="project" value="TreeGrafter"/>
</dbReference>
<dbReference type="AlphaFoldDB" id="A0A2U2N2K2"/>
<dbReference type="PROSITE" id="PS50106">
    <property type="entry name" value="PDZ"/>
    <property type="match status" value="1"/>
</dbReference>
<dbReference type="InterPro" id="IPR055210">
    <property type="entry name" value="CtpA/B_N"/>
</dbReference>
<dbReference type="InterPro" id="IPR036034">
    <property type="entry name" value="PDZ_sf"/>
</dbReference>
<evidence type="ECO:0000256" key="1">
    <source>
        <dbReference type="ARBA" id="ARBA00009179"/>
    </source>
</evidence>
<name>A0A2U2N2K2_9GAMM</name>
<dbReference type="FunFam" id="3.90.226.10:FF:000029">
    <property type="entry name" value="Peptidase, S41 family"/>
    <property type="match status" value="1"/>
</dbReference>
<dbReference type="Pfam" id="PF03572">
    <property type="entry name" value="Peptidase_S41"/>
    <property type="match status" value="1"/>
</dbReference>
<dbReference type="CDD" id="cd07560">
    <property type="entry name" value="Peptidase_S41_CPP"/>
    <property type="match status" value="1"/>
</dbReference>
<gene>
    <name evidence="9" type="ORF">DEM34_08955</name>
</gene>
<dbReference type="NCBIfam" id="TIGR00225">
    <property type="entry name" value="prc"/>
    <property type="match status" value="1"/>
</dbReference>
<dbReference type="Pfam" id="PF22694">
    <property type="entry name" value="CtpB_N-like"/>
    <property type="match status" value="1"/>
</dbReference>
<dbReference type="SUPFAM" id="SSF50156">
    <property type="entry name" value="PDZ domain-like"/>
    <property type="match status" value="1"/>
</dbReference>
<protein>
    <submittedName>
        <fullName evidence="9">Peptidase S41</fullName>
    </submittedName>
</protein>
<organism evidence="9 10">
    <name type="scientific">Sediminicurvatus halobius</name>
    <dbReference type="NCBI Taxonomy" id="2182432"/>
    <lineage>
        <taxon>Bacteria</taxon>
        <taxon>Pseudomonadati</taxon>
        <taxon>Pseudomonadota</taxon>
        <taxon>Gammaproteobacteria</taxon>
        <taxon>Chromatiales</taxon>
        <taxon>Ectothiorhodospiraceae</taxon>
        <taxon>Sediminicurvatus</taxon>
    </lineage>
</organism>
<keyword evidence="7" id="KW-0732">Signal</keyword>
<comment type="similarity">
    <text evidence="1 5">Belongs to the peptidase S41A family.</text>
</comment>
<proteinExistence type="inferred from homology"/>
<keyword evidence="10" id="KW-1185">Reference proteome</keyword>
<dbReference type="PANTHER" id="PTHR32060">
    <property type="entry name" value="TAIL-SPECIFIC PROTEASE"/>
    <property type="match status" value="1"/>
</dbReference>
<dbReference type="SMART" id="SM00228">
    <property type="entry name" value="PDZ"/>
    <property type="match status" value="1"/>
</dbReference>
<dbReference type="GO" id="GO:0006508">
    <property type="term" value="P:proteolysis"/>
    <property type="evidence" value="ECO:0007669"/>
    <property type="project" value="UniProtKB-KW"/>
</dbReference>
<evidence type="ECO:0000256" key="3">
    <source>
        <dbReference type="ARBA" id="ARBA00022801"/>
    </source>
</evidence>
<evidence type="ECO:0000256" key="4">
    <source>
        <dbReference type="ARBA" id="ARBA00022825"/>
    </source>
</evidence>
<dbReference type="InterPro" id="IPR001478">
    <property type="entry name" value="PDZ"/>
</dbReference>
<keyword evidence="2 5" id="KW-0645">Protease</keyword>
<feature type="domain" description="PDZ" evidence="8">
    <location>
        <begin position="88"/>
        <end position="170"/>
    </location>
</feature>
<feature type="region of interest" description="Disordered" evidence="6">
    <location>
        <begin position="371"/>
        <end position="397"/>
    </location>
</feature>
<dbReference type="GO" id="GO:0030288">
    <property type="term" value="C:outer membrane-bounded periplasmic space"/>
    <property type="evidence" value="ECO:0007669"/>
    <property type="project" value="TreeGrafter"/>
</dbReference>
<dbReference type="InterPro" id="IPR041489">
    <property type="entry name" value="PDZ_6"/>
</dbReference>
<keyword evidence="4 5" id="KW-0720">Serine protease</keyword>
<evidence type="ECO:0000313" key="10">
    <source>
        <dbReference type="Proteomes" id="UP000245474"/>
    </source>
</evidence>
<dbReference type="OrthoDB" id="9812068at2"/>
<dbReference type="InterPro" id="IPR004447">
    <property type="entry name" value="Peptidase_S41A"/>
</dbReference>
<evidence type="ECO:0000256" key="2">
    <source>
        <dbReference type="ARBA" id="ARBA00022670"/>
    </source>
</evidence>
<feature type="compositionally biased region" description="Basic and acidic residues" evidence="6">
    <location>
        <begin position="380"/>
        <end position="397"/>
    </location>
</feature>
<evidence type="ECO:0000256" key="6">
    <source>
        <dbReference type="SAM" id="MobiDB-lite"/>
    </source>
</evidence>
<keyword evidence="3 5" id="KW-0378">Hydrolase</keyword>